<evidence type="ECO:0000259" key="1">
    <source>
        <dbReference type="PROSITE" id="PS50125"/>
    </source>
</evidence>
<dbReference type="GO" id="GO:0009190">
    <property type="term" value="P:cyclic nucleotide biosynthetic process"/>
    <property type="evidence" value="ECO:0007669"/>
    <property type="project" value="InterPro"/>
</dbReference>
<dbReference type="SMART" id="SM00044">
    <property type="entry name" value="CYCc"/>
    <property type="match status" value="1"/>
</dbReference>
<organism evidence="2 3">
    <name type="scientific">Mycobacterium malmoense</name>
    <dbReference type="NCBI Taxonomy" id="1780"/>
    <lineage>
        <taxon>Bacteria</taxon>
        <taxon>Bacillati</taxon>
        <taxon>Actinomycetota</taxon>
        <taxon>Actinomycetes</taxon>
        <taxon>Mycobacteriales</taxon>
        <taxon>Mycobacteriaceae</taxon>
        <taxon>Mycobacterium</taxon>
    </lineage>
</organism>
<protein>
    <recommendedName>
        <fullName evidence="1">Guanylate cyclase domain-containing protein</fullName>
    </recommendedName>
</protein>
<evidence type="ECO:0000313" key="2">
    <source>
        <dbReference type="EMBL" id="OCB62321.1"/>
    </source>
</evidence>
<accession>A0A1B9DDV1</accession>
<dbReference type="Gene3D" id="3.30.70.1230">
    <property type="entry name" value="Nucleotide cyclase"/>
    <property type="match status" value="1"/>
</dbReference>
<dbReference type="PROSITE" id="PS50125">
    <property type="entry name" value="GUANYLATE_CYCLASE_2"/>
    <property type="match status" value="1"/>
</dbReference>
<dbReference type="CDD" id="cd07302">
    <property type="entry name" value="CHD"/>
    <property type="match status" value="1"/>
</dbReference>
<dbReference type="InterPro" id="IPR001054">
    <property type="entry name" value="A/G_cyclase"/>
</dbReference>
<dbReference type="GO" id="GO:0035556">
    <property type="term" value="P:intracellular signal transduction"/>
    <property type="evidence" value="ECO:0007669"/>
    <property type="project" value="InterPro"/>
</dbReference>
<dbReference type="Pfam" id="PF20308">
    <property type="entry name" value="TPR-S"/>
    <property type="match status" value="1"/>
</dbReference>
<dbReference type="OrthoDB" id="5180013at2"/>
<comment type="caution">
    <text evidence="2">The sequence shown here is derived from an EMBL/GenBank/DDBJ whole genome shotgun (WGS) entry which is preliminary data.</text>
</comment>
<name>A0A1B9DDV1_MYCMA</name>
<dbReference type="InterPro" id="IPR046880">
    <property type="entry name" value="TPR-S"/>
</dbReference>
<dbReference type="Proteomes" id="UP000092683">
    <property type="component" value="Unassembled WGS sequence"/>
</dbReference>
<dbReference type="SUPFAM" id="SSF55073">
    <property type="entry name" value="Nucleotide cyclase"/>
    <property type="match status" value="1"/>
</dbReference>
<dbReference type="AlphaFoldDB" id="A0A1B9DDV1"/>
<proteinExistence type="predicted"/>
<reference evidence="2 3" key="1">
    <citation type="submission" date="2016-06" db="EMBL/GenBank/DDBJ databases">
        <authorList>
            <person name="Kjaerup R.B."/>
            <person name="Dalgaard T.S."/>
            <person name="Juul-Madsen H.R."/>
        </authorList>
    </citation>
    <scope>NUCLEOTIDE SEQUENCE [LARGE SCALE GENOMIC DNA]</scope>
    <source>
        <strain evidence="2 3">E3012</strain>
    </source>
</reference>
<feature type="domain" description="Guanylate cyclase" evidence="1">
    <location>
        <begin position="446"/>
        <end position="566"/>
    </location>
</feature>
<dbReference type="EMBL" id="MBEE01000023">
    <property type="protein sequence ID" value="OCB62321.1"/>
    <property type="molecule type" value="Genomic_DNA"/>
</dbReference>
<dbReference type="InterPro" id="IPR029787">
    <property type="entry name" value="Nucleotide_cyclase"/>
</dbReference>
<dbReference type="Pfam" id="PF00211">
    <property type="entry name" value="Guanylate_cyc"/>
    <property type="match status" value="1"/>
</dbReference>
<dbReference type="GO" id="GO:0004016">
    <property type="term" value="F:adenylate cyclase activity"/>
    <property type="evidence" value="ECO:0007669"/>
    <property type="project" value="UniProtKB-ARBA"/>
</dbReference>
<gene>
    <name evidence="2" type="ORF">A5677_11805</name>
</gene>
<evidence type="ECO:0000313" key="3">
    <source>
        <dbReference type="Proteomes" id="UP000092683"/>
    </source>
</evidence>
<sequence>MQLEAGMSEIQSPAVTAEQRLKEVMAFFNQGELFRAYDLAAETLELLPGNAVLAHRAVLSLANAGATDLAFAKYYEFGLHEQLDTDSRSLLGRLKKDQAFAETGAARIAMFREGRALYESAFRAATAAGDPEAYYPAINAATLALFAGDVEDAGRLANGVLDLLAPRIATPEQSARDRYWVLATALEAQLVRGDLNAARGLVDQVIAAAGRDYASLATTGRQLERIVQAKNLDSGVLAAFEPPTVVHYLGPVIATGAQEGRLSVKQEATVAAEICAAVKRMRICAAYGSLASGADILFAEALLEHGVALNVVLPFATADFVEKSVRPAGEGWVGRFEDCLEAAKTVRFATEDAYLGDDQLFTYSSGLAMGLASLCARHLHAPLMQLAVWDGVVDDGSSAHTATDMSAWRKAGYPVTIMPVGPDAHIDKLPPWHRQRVARGRRDTRAMLFGDIHGFSKLSDAQLPAFAEKLMGKLGEVAHRHERDIAFINTWGDGVFVVFRDADRAAACALDMQDAMSKIDFRAAGLPETLKLRLGGHLGPVYELDDPITGRPNYYGAHVSRAARIEPKTPEGCVYVTETFAAVLALHNAGQFSCDYVGNTELAKNYGRFRMFLLRRVREGRGPAVLGDIERVAGDATVPPPLSVG</sequence>